<dbReference type="AlphaFoldDB" id="A0A0D0CHY7"/>
<dbReference type="Gene3D" id="1.10.10.1180">
    <property type="entry name" value="MAN1, winged-helix domain"/>
    <property type="match status" value="1"/>
</dbReference>
<dbReference type="EMBL" id="KN834815">
    <property type="protein sequence ID" value="KIK54513.1"/>
    <property type="molecule type" value="Genomic_DNA"/>
</dbReference>
<dbReference type="InterPro" id="IPR018996">
    <property type="entry name" value="Man1/Src1-like_C"/>
</dbReference>
<dbReference type="GO" id="GO:0005637">
    <property type="term" value="C:nuclear inner membrane"/>
    <property type="evidence" value="ECO:0007669"/>
    <property type="project" value="UniProtKB-SubCell"/>
</dbReference>
<evidence type="ECO:0000259" key="9">
    <source>
        <dbReference type="Pfam" id="PF09402"/>
    </source>
</evidence>
<reference evidence="11 12" key="1">
    <citation type="submission" date="2014-04" db="EMBL/GenBank/DDBJ databases">
        <title>Evolutionary Origins and Diversification of the Mycorrhizal Mutualists.</title>
        <authorList>
            <consortium name="DOE Joint Genome Institute"/>
            <consortium name="Mycorrhizal Genomics Consortium"/>
            <person name="Kohler A."/>
            <person name="Kuo A."/>
            <person name="Nagy L.G."/>
            <person name="Floudas D."/>
            <person name="Copeland A."/>
            <person name="Barry K.W."/>
            <person name="Cichocki N."/>
            <person name="Veneault-Fourrey C."/>
            <person name="LaButti K."/>
            <person name="Lindquist E.A."/>
            <person name="Lipzen A."/>
            <person name="Lundell T."/>
            <person name="Morin E."/>
            <person name="Murat C."/>
            <person name="Riley R."/>
            <person name="Ohm R."/>
            <person name="Sun H."/>
            <person name="Tunlid A."/>
            <person name="Henrissat B."/>
            <person name="Grigoriev I.V."/>
            <person name="Hibbett D.S."/>
            <person name="Martin F."/>
        </authorList>
    </citation>
    <scope>NUCLEOTIDE SEQUENCE [LARGE SCALE GENOMIC DNA]</scope>
    <source>
        <strain evidence="11 12">FD-317 M1</strain>
    </source>
</reference>
<accession>A0A0D0CHY7</accession>
<protein>
    <recommendedName>
        <fullName evidence="13">Man1/Src1 C-terminal domain-containing protein</fullName>
    </recommendedName>
</protein>
<dbReference type="InterPro" id="IPR041885">
    <property type="entry name" value="MAN1_winged_helix_dom"/>
</dbReference>
<dbReference type="CDD" id="cd12935">
    <property type="entry name" value="LEM_like"/>
    <property type="match status" value="1"/>
</dbReference>
<dbReference type="PANTHER" id="PTHR47808:SF2">
    <property type="entry name" value="LEM DOMAIN-CONTAINING PROTEIN 2"/>
    <property type="match status" value="1"/>
</dbReference>
<evidence type="ECO:0008006" key="13">
    <source>
        <dbReference type="Google" id="ProtNLM"/>
    </source>
</evidence>
<evidence type="ECO:0000256" key="4">
    <source>
        <dbReference type="ARBA" id="ARBA00022989"/>
    </source>
</evidence>
<dbReference type="InterPro" id="IPR044780">
    <property type="entry name" value="Heh2/Src1"/>
</dbReference>
<evidence type="ECO:0000313" key="11">
    <source>
        <dbReference type="EMBL" id="KIK54513.1"/>
    </source>
</evidence>
<dbReference type="PANTHER" id="PTHR47808">
    <property type="entry name" value="INNER NUCLEAR MEMBRANE PROTEIN HEH2-RELATED"/>
    <property type="match status" value="1"/>
</dbReference>
<feature type="region of interest" description="Disordered" evidence="7">
    <location>
        <begin position="111"/>
        <end position="132"/>
    </location>
</feature>
<keyword evidence="4 8" id="KW-1133">Transmembrane helix</keyword>
<evidence type="ECO:0000256" key="8">
    <source>
        <dbReference type="SAM" id="Phobius"/>
    </source>
</evidence>
<keyword evidence="5 8" id="KW-0472">Membrane</keyword>
<evidence type="ECO:0000256" key="3">
    <source>
        <dbReference type="ARBA" id="ARBA00022692"/>
    </source>
</evidence>
<evidence type="ECO:0000259" key="10">
    <source>
        <dbReference type="Pfam" id="PF12949"/>
    </source>
</evidence>
<gene>
    <name evidence="11" type="ORF">GYMLUDRAFT_249446</name>
</gene>
<evidence type="ECO:0000256" key="1">
    <source>
        <dbReference type="ARBA" id="ARBA00004540"/>
    </source>
</evidence>
<keyword evidence="2" id="KW-0597">Phosphoprotein</keyword>
<evidence type="ECO:0000256" key="2">
    <source>
        <dbReference type="ARBA" id="ARBA00022553"/>
    </source>
</evidence>
<dbReference type="InterPro" id="IPR025856">
    <property type="entry name" value="HeH/LEM_domain"/>
</dbReference>
<organism evidence="11 12">
    <name type="scientific">Collybiopsis luxurians FD-317 M1</name>
    <dbReference type="NCBI Taxonomy" id="944289"/>
    <lineage>
        <taxon>Eukaryota</taxon>
        <taxon>Fungi</taxon>
        <taxon>Dikarya</taxon>
        <taxon>Basidiomycota</taxon>
        <taxon>Agaricomycotina</taxon>
        <taxon>Agaricomycetes</taxon>
        <taxon>Agaricomycetidae</taxon>
        <taxon>Agaricales</taxon>
        <taxon>Marasmiineae</taxon>
        <taxon>Omphalotaceae</taxon>
        <taxon>Collybiopsis</taxon>
        <taxon>Collybiopsis luxurians</taxon>
    </lineage>
</organism>
<comment type="subcellular location">
    <subcellularLocation>
        <location evidence="1">Nucleus inner membrane</location>
    </subcellularLocation>
</comment>
<dbReference type="GO" id="GO:0034399">
    <property type="term" value="C:nuclear periphery"/>
    <property type="evidence" value="ECO:0007669"/>
    <property type="project" value="TreeGrafter"/>
</dbReference>
<proteinExistence type="predicted"/>
<dbReference type="Pfam" id="PF09402">
    <property type="entry name" value="MSC"/>
    <property type="match status" value="1"/>
</dbReference>
<keyword evidence="3 8" id="KW-0812">Transmembrane</keyword>
<evidence type="ECO:0000256" key="7">
    <source>
        <dbReference type="SAM" id="MobiDB-lite"/>
    </source>
</evidence>
<feature type="domain" description="HeH/LEM" evidence="10">
    <location>
        <begin position="22"/>
        <end position="56"/>
    </location>
</feature>
<keyword evidence="12" id="KW-1185">Reference proteome</keyword>
<dbReference type="GO" id="GO:0005783">
    <property type="term" value="C:endoplasmic reticulum"/>
    <property type="evidence" value="ECO:0007669"/>
    <property type="project" value="TreeGrafter"/>
</dbReference>
<dbReference type="Proteomes" id="UP000053593">
    <property type="component" value="Unassembled WGS sequence"/>
</dbReference>
<feature type="domain" description="Man1/Src1-like C-terminal" evidence="9">
    <location>
        <begin position="170"/>
        <end position="543"/>
    </location>
</feature>
<dbReference type="GO" id="GO:0071763">
    <property type="term" value="P:nuclear membrane organization"/>
    <property type="evidence" value="ECO:0007669"/>
    <property type="project" value="TreeGrafter"/>
</dbReference>
<name>A0A0D0CHY7_9AGAR</name>
<sequence length="561" mass="63591">MSPLTTTEVINRGEYRRDDFNPASLTNAQLLGIFGHYNISYPSRYTKDQLVKIFEEELKPQLQKLRVRESKKEMGSTGQIETQGNTARNYLLHTEKDNGWIKLNIFQSGAIPSKQRRSSQKSKPVPPHYDKLGVDTLRIDNADFGNPFPKTSDSISKPILTLRRVILCILLGSLSIATYDHKVISASIGYCDQGQDTNRVLDDLRSQRALINECNKMNRTTLYDLSHDPESPPCPPIPLPFAPDACTQCPKYATCLGDTVTCDKTYTLQFPFLPSFLLQIDDPFQTIWIYILRLFDGLPGLGSVAFPPSCVQDPQRKGHISVLSQDIEALLGQHRGALLCGKHVVKDEDRSEASTWGMFHETLRETMRERQNDQLNFDDLFDEAVHQLVQQGNVLISQDSRFIAHRSPILSGMCTFTIKSAEAWETWGGTVISLFITVAFIYASFLHRNRKKLRNQQVHRLVRITMDALQKQQAAYNANPVSIEPFLSSTQLRDLVLQEEFSVSKRQEIWRKVENIIESNANVRVNEEEICGDEARVWRWLGSVDKINVGGRSSLQSGTVS</sequence>
<dbReference type="GO" id="GO:0003682">
    <property type="term" value="F:chromatin binding"/>
    <property type="evidence" value="ECO:0007669"/>
    <property type="project" value="InterPro"/>
</dbReference>
<dbReference type="HOGENOM" id="CLU_010838_1_0_1"/>
<dbReference type="OrthoDB" id="5376590at2759"/>
<evidence type="ECO:0000256" key="6">
    <source>
        <dbReference type="ARBA" id="ARBA00023242"/>
    </source>
</evidence>
<keyword evidence="6" id="KW-0539">Nucleus</keyword>
<evidence type="ECO:0000313" key="12">
    <source>
        <dbReference type="Proteomes" id="UP000053593"/>
    </source>
</evidence>
<feature type="transmembrane region" description="Helical" evidence="8">
    <location>
        <begin position="427"/>
        <end position="446"/>
    </location>
</feature>
<evidence type="ECO:0000256" key="5">
    <source>
        <dbReference type="ARBA" id="ARBA00023136"/>
    </source>
</evidence>
<dbReference type="Pfam" id="PF12949">
    <property type="entry name" value="HeH"/>
    <property type="match status" value="1"/>
</dbReference>